<dbReference type="Proteomes" id="UP000694005">
    <property type="component" value="Chromosome A09"/>
</dbReference>
<evidence type="ECO:0000313" key="2">
    <source>
        <dbReference type="EMBL" id="VDC61806.1"/>
    </source>
</evidence>
<evidence type="ECO:0000313" key="1">
    <source>
        <dbReference type="EMBL" id="CAG7864606.1"/>
    </source>
</evidence>
<dbReference type="EMBL" id="LR031568">
    <property type="protein sequence ID" value="VDC61806.1"/>
    <property type="molecule type" value="Genomic_DNA"/>
</dbReference>
<proteinExistence type="predicted"/>
<protein>
    <submittedName>
        <fullName evidence="1">Uncharacterized protein</fullName>
    </submittedName>
</protein>
<sequence>MKTPHIVSDDIPTELNLKILSRFPAKSIARGDKLFPHYASVVGVISTGEIVLSMADYTCTQPLNVESMSHSHY</sequence>
<dbReference type="EMBL" id="LS974625">
    <property type="protein sequence ID" value="CAG7864606.1"/>
    <property type="molecule type" value="Genomic_DNA"/>
</dbReference>
<accession>A0A3P5Y3M8</accession>
<reference evidence="2" key="1">
    <citation type="submission" date="2018-11" db="EMBL/GenBank/DDBJ databases">
        <authorList>
            <consortium name="Genoscope - CEA"/>
            <person name="William W."/>
        </authorList>
    </citation>
    <scope>NUCLEOTIDE SEQUENCE</scope>
</reference>
<organism evidence="2">
    <name type="scientific">Brassica campestris</name>
    <name type="common">Field mustard</name>
    <dbReference type="NCBI Taxonomy" id="3711"/>
    <lineage>
        <taxon>Eukaryota</taxon>
        <taxon>Viridiplantae</taxon>
        <taxon>Streptophyta</taxon>
        <taxon>Embryophyta</taxon>
        <taxon>Tracheophyta</taxon>
        <taxon>Spermatophyta</taxon>
        <taxon>Magnoliopsida</taxon>
        <taxon>eudicotyledons</taxon>
        <taxon>Gunneridae</taxon>
        <taxon>Pentapetalae</taxon>
        <taxon>rosids</taxon>
        <taxon>malvids</taxon>
        <taxon>Brassicales</taxon>
        <taxon>Brassicaceae</taxon>
        <taxon>Brassiceae</taxon>
        <taxon>Brassica</taxon>
    </lineage>
</organism>
<gene>
    <name evidence="2" type="ORF">BRAA09T39417Z</name>
    <name evidence="1" type="ORF">BRAPAZ1V2_A09P50730.2</name>
</gene>
<name>A0A3P5Y3M8_BRACM</name>
<dbReference type="AlphaFoldDB" id="A0A3P5Y3M8"/>
<dbReference type="Gramene" id="A09p50730.2_BraZ1">
    <property type="protein sequence ID" value="A09p50730.2_BraZ1.CDS"/>
    <property type="gene ID" value="A09g50730.2_BraZ1"/>
</dbReference>